<dbReference type="EMBL" id="JACHJQ010000007">
    <property type="protein sequence ID" value="MBB4910556.1"/>
    <property type="molecule type" value="Genomic_DNA"/>
</dbReference>
<keyword evidence="1" id="KW-0472">Membrane</keyword>
<protein>
    <submittedName>
        <fullName evidence="2">Uncharacterized protein</fullName>
    </submittedName>
</protein>
<reference evidence="2 3" key="1">
    <citation type="submission" date="2020-08" db="EMBL/GenBank/DDBJ databases">
        <title>Genomic Encyclopedia of Type Strains, Phase III (KMG-III): the genomes of soil and plant-associated and newly described type strains.</title>
        <authorList>
            <person name="Whitman W."/>
        </authorList>
    </citation>
    <scope>NUCLEOTIDE SEQUENCE [LARGE SCALE GENOMIC DNA]</scope>
    <source>
        <strain evidence="2 3">CECT 8960</strain>
    </source>
</reference>
<dbReference type="AlphaFoldDB" id="A0A7W7QCE5"/>
<dbReference type="RefSeq" id="WP_184814587.1">
    <property type="nucleotide sequence ID" value="NZ_JACHJQ010000007.1"/>
</dbReference>
<keyword evidence="1" id="KW-1133">Transmembrane helix</keyword>
<comment type="caution">
    <text evidence="2">The sequence shown here is derived from an EMBL/GenBank/DDBJ whole genome shotgun (WGS) entry which is preliminary data.</text>
</comment>
<evidence type="ECO:0000256" key="1">
    <source>
        <dbReference type="SAM" id="Phobius"/>
    </source>
</evidence>
<name>A0A7W7QCE5_9PSEU</name>
<keyword evidence="1" id="KW-0812">Transmembrane</keyword>
<sequence length="167" mass="18360">MLVWHTAIVASVLIIGLVVGGILVLRDRPPASDATSTSAPSDVAAEAEIAPCPSDIISAESRKKRAHADFCPDHKQFLLYDDEGDRKSAILAVRRNGEELPAYFNSDGFERRKPDGTIYRVPPKPISVSLSPDDTAEFRVCFGDRNKARTYLPETCSSGWTPFWPRG</sequence>
<organism evidence="2 3">
    <name type="scientific">Actinophytocola algeriensis</name>
    <dbReference type="NCBI Taxonomy" id="1768010"/>
    <lineage>
        <taxon>Bacteria</taxon>
        <taxon>Bacillati</taxon>
        <taxon>Actinomycetota</taxon>
        <taxon>Actinomycetes</taxon>
        <taxon>Pseudonocardiales</taxon>
        <taxon>Pseudonocardiaceae</taxon>
    </lineage>
</organism>
<proteinExistence type="predicted"/>
<evidence type="ECO:0000313" key="3">
    <source>
        <dbReference type="Proteomes" id="UP000520767"/>
    </source>
</evidence>
<accession>A0A7W7QCE5</accession>
<gene>
    <name evidence="2" type="ORF">FHR82_006814</name>
</gene>
<dbReference type="Proteomes" id="UP000520767">
    <property type="component" value="Unassembled WGS sequence"/>
</dbReference>
<evidence type="ECO:0000313" key="2">
    <source>
        <dbReference type="EMBL" id="MBB4910556.1"/>
    </source>
</evidence>
<keyword evidence="3" id="KW-1185">Reference proteome</keyword>
<feature type="transmembrane region" description="Helical" evidence="1">
    <location>
        <begin position="6"/>
        <end position="25"/>
    </location>
</feature>